<evidence type="ECO:0000256" key="1">
    <source>
        <dbReference type="SAM" id="Phobius"/>
    </source>
</evidence>
<keyword evidence="1" id="KW-0812">Transmembrane</keyword>
<gene>
    <name evidence="2" type="ORF">AZ78_2761</name>
</gene>
<protein>
    <submittedName>
        <fullName evidence="2">Uncharacterized protein</fullName>
    </submittedName>
</protein>
<name>A0A120AGW5_9GAMM</name>
<dbReference type="EMBL" id="JAJA02000001">
    <property type="protein sequence ID" value="KWS05210.1"/>
    <property type="molecule type" value="Genomic_DNA"/>
</dbReference>
<keyword evidence="1" id="KW-1133">Transmembrane helix</keyword>
<feature type="transmembrane region" description="Helical" evidence="1">
    <location>
        <begin position="29"/>
        <end position="53"/>
    </location>
</feature>
<evidence type="ECO:0000313" key="3">
    <source>
        <dbReference type="Proteomes" id="UP000023435"/>
    </source>
</evidence>
<organism evidence="2 3">
    <name type="scientific">Lysobacter capsici AZ78</name>
    <dbReference type="NCBI Taxonomy" id="1444315"/>
    <lineage>
        <taxon>Bacteria</taxon>
        <taxon>Pseudomonadati</taxon>
        <taxon>Pseudomonadota</taxon>
        <taxon>Gammaproteobacteria</taxon>
        <taxon>Lysobacterales</taxon>
        <taxon>Lysobacteraceae</taxon>
        <taxon>Lysobacter</taxon>
    </lineage>
</organism>
<reference evidence="2 3" key="1">
    <citation type="journal article" date="2014" name="Genome Announc.">
        <title>Draft Genome Sequence of Lysobacter capsici AZ78, a Bacterium Antagonistic to Plant-Pathogenic Oomycetes.</title>
        <authorList>
            <person name="Puopolo G."/>
            <person name="Sonego P."/>
            <person name="Engelen K."/>
            <person name="Pertot I."/>
        </authorList>
    </citation>
    <scope>NUCLEOTIDE SEQUENCE [LARGE SCALE GENOMIC DNA]</scope>
    <source>
        <strain evidence="2 3">AZ78</strain>
    </source>
</reference>
<dbReference type="Proteomes" id="UP000023435">
    <property type="component" value="Unassembled WGS sequence"/>
</dbReference>
<accession>A0A120AGW5</accession>
<sequence>MRHGRLPWVVVRMNDKANKAGQGGSGFVFITWCSYLVFSAWCFLLGVSCRCFLPGDQCLMSGAWRFRAARIGPCLIDIVGTRTCNRLCVALMD</sequence>
<evidence type="ECO:0000313" key="2">
    <source>
        <dbReference type="EMBL" id="KWS05210.1"/>
    </source>
</evidence>
<keyword evidence="1" id="KW-0472">Membrane</keyword>
<keyword evidence="3" id="KW-1185">Reference proteome</keyword>
<proteinExistence type="predicted"/>
<comment type="caution">
    <text evidence="2">The sequence shown here is derived from an EMBL/GenBank/DDBJ whole genome shotgun (WGS) entry which is preliminary data.</text>
</comment>
<dbReference type="AlphaFoldDB" id="A0A120AGW5"/>